<evidence type="ECO:0000313" key="2">
    <source>
        <dbReference type="Proteomes" id="UP000215902"/>
    </source>
</evidence>
<accession>A0A267EXU5</accession>
<dbReference type="AlphaFoldDB" id="A0A267EXU5"/>
<proteinExistence type="predicted"/>
<feature type="non-terminal residue" evidence="1">
    <location>
        <position position="1"/>
    </location>
</feature>
<protein>
    <submittedName>
        <fullName evidence="1">Uncharacterized protein</fullName>
    </submittedName>
</protein>
<dbReference type="Proteomes" id="UP000215902">
    <property type="component" value="Unassembled WGS sequence"/>
</dbReference>
<sequence>GYNNDQFYNFSSAKRKCMTVDEHSVEAKRFCIATSASGDAEPLPFGCFQPCQQQQQQQPQNCAFPAWNVCQNNNNNNGHAGELGLAAAPADAPMELHEAEPAAAAALPDYRCTTSIADIGMCAISTASSTAGGYTSDSPVRCYCRPSMDVIHGCHYYFSDYY</sequence>
<organism evidence="1 2">
    <name type="scientific">Macrostomum lignano</name>
    <dbReference type="NCBI Taxonomy" id="282301"/>
    <lineage>
        <taxon>Eukaryota</taxon>
        <taxon>Metazoa</taxon>
        <taxon>Spiralia</taxon>
        <taxon>Lophotrochozoa</taxon>
        <taxon>Platyhelminthes</taxon>
        <taxon>Rhabditophora</taxon>
        <taxon>Macrostomorpha</taxon>
        <taxon>Macrostomida</taxon>
        <taxon>Macrostomidae</taxon>
        <taxon>Macrostomum</taxon>
    </lineage>
</organism>
<keyword evidence="2" id="KW-1185">Reference proteome</keyword>
<dbReference type="EMBL" id="NIVC01001620">
    <property type="protein sequence ID" value="PAA65747.1"/>
    <property type="molecule type" value="Genomic_DNA"/>
</dbReference>
<evidence type="ECO:0000313" key="1">
    <source>
        <dbReference type="EMBL" id="PAA65747.1"/>
    </source>
</evidence>
<gene>
    <name evidence="1" type="ORF">BOX15_Mlig009744g2</name>
</gene>
<name>A0A267EXU5_9PLAT</name>
<reference evidence="1 2" key="1">
    <citation type="submission" date="2017-06" db="EMBL/GenBank/DDBJ databases">
        <title>A platform for efficient transgenesis in Macrostomum lignano, a flatworm model organism for stem cell research.</title>
        <authorList>
            <person name="Berezikov E."/>
        </authorList>
    </citation>
    <scope>NUCLEOTIDE SEQUENCE [LARGE SCALE GENOMIC DNA]</scope>
    <source>
        <strain evidence="1">DV1</strain>
        <tissue evidence="1">Whole organism</tissue>
    </source>
</reference>
<comment type="caution">
    <text evidence="1">The sequence shown here is derived from an EMBL/GenBank/DDBJ whole genome shotgun (WGS) entry which is preliminary data.</text>
</comment>